<dbReference type="PANTHER" id="PTHR11926">
    <property type="entry name" value="GLUCOSYL/GLUCURONOSYL TRANSFERASES"/>
    <property type="match status" value="1"/>
</dbReference>
<dbReference type="Pfam" id="PF00201">
    <property type="entry name" value="UDPGT"/>
    <property type="match status" value="1"/>
</dbReference>
<evidence type="ECO:0000256" key="4">
    <source>
        <dbReference type="RuleBase" id="RU362057"/>
    </source>
</evidence>
<evidence type="ECO:0000256" key="1">
    <source>
        <dbReference type="ARBA" id="ARBA00009995"/>
    </source>
</evidence>
<dbReference type="KEGG" id="zju:107430675"/>
<dbReference type="PANTHER" id="PTHR11926:SF1392">
    <property type="entry name" value="GLYCOSYLTRANSFERASE"/>
    <property type="match status" value="1"/>
</dbReference>
<dbReference type="EC" id="2.4.1.-" evidence="4"/>
<dbReference type="CDD" id="cd03784">
    <property type="entry name" value="GT1_Gtf-like"/>
    <property type="match status" value="1"/>
</dbReference>
<keyword evidence="5" id="KW-1185">Reference proteome</keyword>
<keyword evidence="2 3" id="KW-0808">Transferase</keyword>
<comment type="similarity">
    <text evidence="1 3">Belongs to the UDP-glycosyltransferase family.</text>
</comment>
<protein>
    <recommendedName>
        <fullName evidence="4">Glycosyltransferase</fullName>
        <ecNumber evidence="4">2.4.1.-</ecNumber>
    </recommendedName>
</protein>
<dbReference type="Proteomes" id="UP001652623">
    <property type="component" value="Chromosome 6"/>
</dbReference>
<organism evidence="5 7">
    <name type="scientific">Ziziphus jujuba</name>
    <name type="common">Chinese jujube</name>
    <name type="synonym">Ziziphus sativa</name>
    <dbReference type="NCBI Taxonomy" id="326968"/>
    <lineage>
        <taxon>Eukaryota</taxon>
        <taxon>Viridiplantae</taxon>
        <taxon>Streptophyta</taxon>
        <taxon>Embryophyta</taxon>
        <taxon>Tracheophyta</taxon>
        <taxon>Spermatophyta</taxon>
        <taxon>Magnoliopsida</taxon>
        <taxon>eudicotyledons</taxon>
        <taxon>Gunneridae</taxon>
        <taxon>Pentapetalae</taxon>
        <taxon>rosids</taxon>
        <taxon>fabids</taxon>
        <taxon>Rosales</taxon>
        <taxon>Rhamnaceae</taxon>
        <taxon>Paliureae</taxon>
        <taxon>Ziziphus</taxon>
    </lineage>
</organism>
<dbReference type="GO" id="GO:0080044">
    <property type="term" value="F:quercetin 7-O-glucosyltransferase activity"/>
    <property type="evidence" value="ECO:0007669"/>
    <property type="project" value="TreeGrafter"/>
</dbReference>
<evidence type="ECO:0000313" key="7">
    <source>
        <dbReference type="RefSeq" id="XP_015897026.2"/>
    </source>
</evidence>
<dbReference type="RefSeq" id="XP_015897025.2">
    <property type="nucleotide sequence ID" value="XM_016041539.3"/>
</dbReference>
<evidence type="ECO:0000313" key="6">
    <source>
        <dbReference type="RefSeq" id="XP_015897025.2"/>
    </source>
</evidence>
<dbReference type="GeneID" id="107430675"/>
<keyword evidence="3" id="KW-0328">Glycosyltransferase</keyword>
<dbReference type="InterPro" id="IPR002213">
    <property type="entry name" value="UDP_glucos_trans"/>
</dbReference>
<accession>A0A6P4ALQ3</accession>
<evidence type="ECO:0000313" key="8">
    <source>
        <dbReference type="RefSeq" id="XP_015897027.2"/>
    </source>
</evidence>
<dbReference type="RefSeq" id="XP_015897026.2">
    <property type="nucleotide sequence ID" value="XM_016041540.3"/>
</dbReference>
<proteinExistence type="inferred from homology"/>
<reference evidence="6 7" key="1">
    <citation type="submission" date="2025-05" db="UniProtKB">
        <authorList>
            <consortium name="RefSeq"/>
        </authorList>
    </citation>
    <scope>IDENTIFICATION</scope>
    <source>
        <tissue evidence="6 7">Seedling</tissue>
    </source>
</reference>
<name>A0A6P4ALQ3_ZIZJJ</name>
<dbReference type="SUPFAM" id="SSF53756">
    <property type="entry name" value="UDP-Glycosyltransferase/glycogen phosphorylase"/>
    <property type="match status" value="1"/>
</dbReference>
<evidence type="ECO:0000256" key="3">
    <source>
        <dbReference type="RuleBase" id="RU003718"/>
    </source>
</evidence>
<dbReference type="Gene3D" id="3.40.50.2000">
    <property type="entry name" value="Glycogen Phosphorylase B"/>
    <property type="match status" value="2"/>
</dbReference>
<sequence length="480" mass="54552">MEMRMVDEEQQPHVVILPHLTQGHIKPLLCLAQLLSQSGLYITFVNAHHNHKRFANLQALSTHFPNLHFDSISDGLPDDHPRSRLDFDYISGISEATKPHFKELLLSYRRNYVDHSVFRPPPPVTCIIADGVVSFPIDVAEELGIPIFSFCAYTARYLLEYFTIAKIIQKDNDKKDELINAMPGVDLGHEDLPGFDMENLDHPRVQLRVRETLAMKRASGLILNTIDEFEASCLPHTKSHFPKVYTVAPLHALLNSRLGDRSQVMASDGSLWNADKNCMTWLDSQPLRSVLYVSFGSVVKISHSHLVEFLHALVESGHPFLWVIRPDVLLDKDMDSVIRKEFQVGPTRKGYIVDWAPQEQVLAHNAVGGFLTHSGWNSIMESIVARVPVICWPQFGDQFVNKEYIVKLWKIGVELDAHARDGSTIEATIKTFMGYQRDEFRMSVDKIAELAQDSISQGGSSYYNLEMLVKDIKKMKMYNL</sequence>
<evidence type="ECO:0000256" key="2">
    <source>
        <dbReference type="ARBA" id="ARBA00022679"/>
    </source>
</evidence>
<evidence type="ECO:0000313" key="5">
    <source>
        <dbReference type="Proteomes" id="UP001652623"/>
    </source>
</evidence>
<dbReference type="InterPro" id="IPR035595">
    <property type="entry name" value="UDP_glycos_trans_CS"/>
</dbReference>
<dbReference type="RefSeq" id="XP_015897027.2">
    <property type="nucleotide sequence ID" value="XM_016041541.3"/>
</dbReference>
<dbReference type="GO" id="GO:0080043">
    <property type="term" value="F:quercetin 3-O-glucosyltransferase activity"/>
    <property type="evidence" value="ECO:0007669"/>
    <property type="project" value="TreeGrafter"/>
</dbReference>
<dbReference type="AlphaFoldDB" id="A0A6P4ALQ3"/>
<gene>
    <name evidence="6 7 8" type="primary">LOC107430675</name>
</gene>
<dbReference type="PROSITE" id="PS00375">
    <property type="entry name" value="UDPGT"/>
    <property type="match status" value="1"/>
</dbReference>